<dbReference type="PANTHER" id="PTHR47772:SF1">
    <property type="entry name" value="ZINC FINGER PROTEIN 200"/>
    <property type="match status" value="1"/>
</dbReference>
<evidence type="ECO:0000313" key="13">
    <source>
        <dbReference type="Proteomes" id="UP000507470"/>
    </source>
</evidence>
<feature type="region of interest" description="Disordered" evidence="10">
    <location>
        <begin position="536"/>
        <end position="604"/>
    </location>
</feature>
<feature type="compositionally biased region" description="Acidic residues" evidence="10">
    <location>
        <begin position="406"/>
        <end position="415"/>
    </location>
</feature>
<sequence>MMTTGNSSTEVDMAGALNASAALSASAALKITESTSEHGTTQENPQELVSMVTKSRDKSTNGKREHLLDFVCKDNSAQDINIDSDTVDHGNTESITSSITMETDNTDISNNTDSIIPCGSIDTLKESHEMSPLENLETVTTSESLKQTQISASLNIEISDNETPSMSSTPMTDQIRPETFIDDIEKFANFVSKEGLAKKMNESVSPVSKEHNDLENDNISDDTSPTGKTTIDQSNEKTVVASSFSIDNIKTEKQEEEDDVDADLKSYALAVNDMLDSQVEVSANSNEIDSEIQTVVVSNTDAGELKMTFTDNAVGRFETIGKSEDKVAGDPLAEGLKPLRKSHRPKRRRVYEDFEQTDTSAIDYVVDQVSKAIEEDQEFIKMSAPSTSKSKRKNPSPRKAKLTVEEVYESDTNEDSDGDIGKDILKVRMAKCDICDKHFLDKKIEEHRRRHNKERKTQLDYPCVVCGKVFLKREHWRRHVKIHDDVRPYSCTECNKSFRRKEHVKRHMLIHSGEKPFECMHCHQFYQRADHLKKHIQQHMKGTYQERRRKGNEESPAERTSKRRKPTTKAAKLVAQSRRSKLKQEEEEEDHYSDGLSDDEMYTA</sequence>
<feature type="domain" description="C2H2-type" evidence="11">
    <location>
        <begin position="489"/>
        <end position="516"/>
    </location>
</feature>
<dbReference type="Pfam" id="PF00096">
    <property type="entry name" value="zf-C2H2"/>
    <property type="match status" value="2"/>
</dbReference>
<evidence type="ECO:0000256" key="10">
    <source>
        <dbReference type="SAM" id="MobiDB-lite"/>
    </source>
</evidence>
<evidence type="ECO:0000259" key="11">
    <source>
        <dbReference type="PROSITE" id="PS50157"/>
    </source>
</evidence>
<evidence type="ECO:0000256" key="4">
    <source>
        <dbReference type="ARBA" id="ARBA00022771"/>
    </source>
</evidence>
<evidence type="ECO:0000256" key="5">
    <source>
        <dbReference type="ARBA" id="ARBA00022833"/>
    </source>
</evidence>
<keyword evidence="6" id="KW-0805">Transcription regulation</keyword>
<feature type="compositionally biased region" description="Basic residues" evidence="10">
    <location>
        <begin position="389"/>
        <end position="401"/>
    </location>
</feature>
<evidence type="ECO:0000256" key="7">
    <source>
        <dbReference type="ARBA" id="ARBA00023163"/>
    </source>
</evidence>
<keyword evidence="7" id="KW-0804">Transcription</keyword>
<proteinExistence type="predicted"/>
<accession>A0A6J8EAD2</accession>
<feature type="compositionally biased region" description="Basic and acidic residues" evidence="10">
    <location>
        <begin position="551"/>
        <end position="560"/>
    </location>
</feature>
<gene>
    <name evidence="12" type="ORF">MCOR_49562</name>
</gene>
<dbReference type="Proteomes" id="UP000507470">
    <property type="component" value="Unassembled WGS sequence"/>
</dbReference>
<name>A0A6J8EAD2_MYTCO</name>
<keyword evidence="13" id="KW-1185">Reference proteome</keyword>
<dbReference type="InterPro" id="IPR036236">
    <property type="entry name" value="Znf_C2H2_sf"/>
</dbReference>
<dbReference type="InterPro" id="IPR050636">
    <property type="entry name" value="C2H2-ZF_domain-containing"/>
</dbReference>
<keyword evidence="2" id="KW-0479">Metal-binding</keyword>
<feature type="region of interest" description="Disordered" evidence="10">
    <location>
        <begin position="380"/>
        <end position="415"/>
    </location>
</feature>
<reference evidence="12 13" key="1">
    <citation type="submission" date="2020-06" db="EMBL/GenBank/DDBJ databases">
        <authorList>
            <person name="Li R."/>
            <person name="Bekaert M."/>
        </authorList>
    </citation>
    <scope>NUCLEOTIDE SEQUENCE [LARGE SCALE GENOMIC DNA]</scope>
    <source>
        <strain evidence="13">wild</strain>
    </source>
</reference>
<evidence type="ECO:0000256" key="2">
    <source>
        <dbReference type="ARBA" id="ARBA00022723"/>
    </source>
</evidence>
<dbReference type="GO" id="GO:0005634">
    <property type="term" value="C:nucleus"/>
    <property type="evidence" value="ECO:0007669"/>
    <property type="project" value="UniProtKB-SubCell"/>
</dbReference>
<evidence type="ECO:0000256" key="1">
    <source>
        <dbReference type="ARBA" id="ARBA00004123"/>
    </source>
</evidence>
<keyword evidence="5" id="KW-0862">Zinc</keyword>
<dbReference type="FunFam" id="3.30.160.60:FF:000065">
    <property type="entry name" value="B-cell CLL/lymphoma 6, member B"/>
    <property type="match status" value="1"/>
</dbReference>
<feature type="region of interest" description="Disordered" evidence="10">
    <location>
        <begin position="201"/>
        <end position="236"/>
    </location>
</feature>
<comment type="subcellular location">
    <subcellularLocation>
        <location evidence="1">Nucleus</location>
    </subcellularLocation>
</comment>
<protein>
    <submittedName>
        <fullName evidence="12">KRAB</fullName>
    </submittedName>
</protein>
<keyword evidence="3" id="KW-0677">Repeat</keyword>
<feature type="region of interest" description="Disordered" evidence="10">
    <location>
        <begin position="33"/>
        <end position="61"/>
    </location>
</feature>
<dbReference type="PROSITE" id="PS50157">
    <property type="entry name" value="ZINC_FINGER_C2H2_2"/>
    <property type="match status" value="3"/>
</dbReference>
<feature type="domain" description="C2H2-type" evidence="11">
    <location>
        <begin position="517"/>
        <end position="539"/>
    </location>
</feature>
<feature type="compositionally biased region" description="Acidic residues" evidence="10">
    <location>
        <begin position="585"/>
        <end position="604"/>
    </location>
</feature>
<feature type="compositionally biased region" description="Polar residues" evidence="10">
    <location>
        <begin position="33"/>
        <end position="47"/>
    </location>
</feature>
<keyword evidence="4 9" id="KW-0863">Zinc-finger</keyword>
<dbReference type="EMBL" id="CACVKT020008726">
    <property type="protein sequence ID" value="CAC5417006.1"/>
    <property type="molecule type" value="Genomic_DNA"/>
</dbReference>
<dbReference type="GO" id="GO:0008270">
    <property type="term" value="F:zinc ion binding"/>
    <property type="evidence" value="ECO:0007669"/>
    <property type="project" value="UniProtKB-KW"/>
</dbReference>
<evidence type="ECO:0000313" key="12">
    <source>
        <dbReference type="EMBL" id="CAC5417006.1"/>
    </source>
</evidence>
<evidence type="ECO:0000256" key="6">
    <source>
        <dbReference type="ARBA" id="ARBA00023015"/>
    </source>
</evidence>
<dbReference type="AlphaFoldDB" id="A0A6J8EAD2"/>
<feature type="compositionally biased region" description="Polar residues" evidence="10">
    <location>
        <begin position="221"/>
        <end position="236"/>
    </location>
</feature>
<dbReference type="SMART" id="SM00355">
    <property type="entry name" value="ZnF_C2H2"/>
    <property type="match status" value="4"/>
</dbReference>
<dbReference type="InterPro" id="IPR013087">
    <property type="entry name" value="Znf_C2H2_type"/>
</dbReference>
<dbReference type="SUPFAM" id="SSF57667">
    <property type="entry name" value="beta-beta-alpha zinc fingers"/>
    <property type="match status" value="3"/>
</dbReference>
<dbReference type="Gene3D" id="3.30.160.60">
    <property type="entry name" value="Classic Zinc Finger"/>
    <property type="match status" value="3"/>
</dbReference>
<evidence type="ECO:0000256" key="8">
    <source>
        <dbReference type="ARBA" id="ARBA00023242"/>
    </source>
</evidence>
<dbReference type="PANTHER" id="PTHR47772">
    <property type="entry name" value="ZINC FINGER PROTEIN 200"/>
    <property type="match status" value="1"/>
</dbReference>
<dbReference type="PROSITE" id="PS00028">
    <property type="entry name" value="ZINC_FINGER_C2H2_1"/>
    <property type="match status" value="3"/>
</dbReference>
<evidence type="ECO:0000256" key="9">
    <source>
        <dbReference type="PROSITE-ProRule" id="PRU00042"/>
    </source>
</evidence>
<evidence type="ECO:0000256" key="3">
    <source>
        <dbReference type="ARBA" id="ARBA00022737"/>
    </source>
</evidence>
<dbReference type="OrthoDB" id="6113415at2759"/>
<organism evidence="12 13">
    <name type="scientific">Mytilus coruscus</name>
    <name type="common">Sea mussel</name>
    <dbReference type="NCBI Taxonomy" id="42192"/>
    <lineage>
        <taxon>Eukaryota</taxon>
        <taxon>Metazoa</taxon>
        <taxon>Spiralia</taxon>
        <taxon>Lophotrochozoa</taxon>
        <taxon>Mollusca</taxon>
        <taxon>Bivalvia</taxon>
        <taxon>Autobranchia</taxon>
        <taxon>Pteriomorphia</taxon>
        <taxon>Mytilida</taxon>
        <taxon>Mytiloidea</taxon>
        <taxon>Mytilidae</taxon>
        <taxon>Mytilinae</taxon>
        <taxon>Mytilus</taxon>
    </lineage>
</organism>
<keyword evidence="8" id="KW-0539">Nucleus</keyword>
<feature type="domain" description="C2H2-type" evidence="11">
    <location>
        <begin position="461"/>
        <end position="488"/>
    </location>
</feature>